<evidence type="ECO:0000256" key="5">
    <source>
        <dbReference type="ARBA" id="ARBA00022553"/>
    </source>
</evidence>
<keyword evidence="4" id="KW-0596">Phosphopantetheine</keyword>
<reference evidence="10" key="1">
    <citation type="submission" date="2022-10" db="EMBL/GenBank/DDBJ databases">
        <title>Culturing micro-colonial fungi from biological soil crusts in the Mojave desert and describing Neophaeococcomyces mojavensis, and introducing the new genera and species Taxawa tesnikishii.</title>
        <authorList>
            <person name="Kurbessoian T."/>
            <person name="Stajich J.E."/>
        </authorList>
    </citation>
    <scope>NUCLEOTIDE SEQUENCE</scope>
    <source>
        <strain evidence="10">TK_35</strain>
    </source>
</reference>
<dbReference type="SMART" id="SM00822">
    <property type="entry name" value="PKS_KR"/>
    <property type="match status" value="1"/>
</dbReference>
<gene>
    <name evidence="10" type="ORF">H2204_013774</name>
</gene>
<dbReference type="Gene3D" id="3.40.47.10">
    <property type="match status" value="2"/>
</dbReference>
<evidence type="ECO:0000256" key="6">
    <source>
        <dbReference type="ARBA" id="ARBA00022679"/>
    </source>
</evidence>
<dbReference type="GO" id="GO:0016491">
    <property type="term" value="F:oxidoreductase activity"/>
    <property type="evidence" value="ECO:0007669"/>
    <property type="project" value="UniProtKB-KW"/>
</dbReference>
<keyword evidence="6 8" id="KW-0808">Transferase</keyword>
<dbReference type="InterPro" id="IPR020841">
    <property type="entry name" value="PKS_Beta-ketoAc_synthase_dom"/>
</dbReference>
<evidence type="ECO:0000256" key="2">
    <source>
        <dbReference type="ARBA" id="ARBA00008467"/>
    </source>
</evidence>
<dbReference type="AlphaFoldDB" id="A0AA38XPW0"/>
<dbReference type="InterPro" id="IPR029069">
    <property type="entry name" value="HotDog_dom_sf"/>
</dbReference>
<evidence type="ECO:0000256" key="1">
    <source>
        <dbReference type="ARBA" id="ARBA00006484"/>
    </source>
</evidence>
<keyword evidence="5" id="KW-0597">Phosphoprotein</keyword>
<dbReference type="NCBIfam" id="NF009466">
    <property type="entry name" value="PRK12826.1-2"/>
    <property type="match status" value="1"/>
</dbReference>
<dbReference type="PRINTS" id="PR00081">
    <property type="entry name" value="GDHRDH"/>
</dbReference>
<dbReference type="SUPFAM" id="SSF51735">
    <property type="entry name" value="NAD(P)-binding Rossmann-fold domains"/>
    <property type="match status" value="1"/>
</dbReference>
<dbReference type="GO" id="GO:0006633">
    <property type="term" value="P:fatty acid biosynthetic process"/>
    <property type="evidence" value="ECO:0007669"/>
    <property type="project" value="InterPro"/>
</dbReference>
<dbReference type="Pfam" id="PF00106">
    <property type="entry name" value="adh_short"/>
    <property type="match status" value="1"/>
</dbReference>
<dbReference type="Gene3D" id="3.10.129.10">
    <property type="entry name" value="Hotdog Thioesterase"/>
    <property type="match status" value="1"/>
</dbReference>
<feature type="domain" description="Ketosynthase family 3 (KS3)" evidence="9">
    <location>
        <begin position="339"/>
        <end position="731"/>
    </location>
</feature>
<organism evidence="10">
    <name type="scientific">Knufia peltigerae</name>
    <dbReference type="NCBI Taxonomy" id="1002370"/>
    <lineage>
        <taxon>Eukaryota</taxon>
        <taxon>Fungi</taxon>
        <taxon>Dikarya</taxon>
        <taxon>Ascomycota</taxon>
        <taxon>Pezizomycotina</taxon>
        <taxon>Eurotiomycetes</taxon>
        <taxon>Chaetothyriomycetidae</taxon>
        <taxon>Chaetothyriales</taxon>
        <taxon>Trichomeriaceae</taxon>
        <taxon>Knufia</taxon>
    </lineage>
</organism>
<dbReference type="InterPro" id="IPR057326">
    <property type="entry name" value="KR_dom"/>
</dbReference>
<dbReference type="Gene3D" id="3.40.50.720">
    <property type="entry name" value="NAD(P)-binding Rossmann-like Domain"/>
    <property type="match status" value="1"/>
</dbReference>
<dbReference type="PANTHER" id="PTHR11712:SF325">
    <property type="entry name" value="3-OXOACYL-(ACYL-CARRIER-PROTEIN) SYNTHASE II FABF"/>
    <property type="match status" value="1"/>
</dbReference>
<evidence type="ECO:0000256" key="4">
    <source>
        <dbReference type="ARBA" id="ARBA00022450"/>
    </source>
</evidence>
<dbReference type="InterPro" id="IPR014030">
    <property type="entry name" value="Ketoacyl_synth_N"/>
</dbReference>
<dbReference type="InterPro" id="IPR018201">
    <property type="entry name" value="Ketoacyl_synth_AS"/>
</dbReference>
<evidence type="ECO:0000313" key="10">
    <source>
        <dbReference type="EMBL" id="KAJ9617419.1"/>
    </source>
</evidence>
<dbReference type="CDD" id="cd00834">
    <property type="entry name" value="KAS_I_II"/>
    <property type="match status" value="1"/>
</dbReference>
<dbReference type="SUPFAM" id="SSF54637">
    <property type="entry name" value="Thioesterase/thiol ester dehydrase-isomerase"/>
    <property type="match status" value="1"/>
</dbReference>
<dbReference type="PROSITE" id="PS52004">
    <property type="entry name" value="KS3_2"/>
    <property type="match status" value="1"/>
</dbReference>
<dbReference type="GO" id="GO:0004315">
    <property type="term" value="F:3-oxoacyl-[acyl-carrier-protein] synthase activity"/>
    <property type="evidence" value="ECO:0007669"/>
    <property type="project" value="UniProtKB-EC"/>
</dbReference>
<evidence type="ECO:0000259" key="9">
    <source>
        <dbReference type="PROSITE" id="PS52004"/>
    </source>
</evidence>
<comment type="caution">
    <text evidence="10">The sequence shown here is derived from an EMBL/GenBank/DDBJ whole genome shotgun (WGS) entry which is preliminary data.</text>
</comment>
<dbReference type="FunFam" id="3.40.50.720:FF:000173">
    <property type="entry name" value="3-oxoacyl-[acyl-carrier protein] reductase"/>
    <property type="match status" value="1"/>
</dbReference>
<dbReference type="PROSITE" id="PS00606">
    <property type="entry name" value="KS3_1"/>
    <property type="match status" value="1"/>
</dbReference>
<evidence type="ECO:0000256" key="7">
    <source>
        <dbReference type="ARBA" id="ARBA00023002"/>
    </source>
</evidence>
<proteinExistence type="inferred from homology"/>
<evidence type="ECO:0000256" key="3">
    <source>
        <dbReference type="ARBA" id="ARBA00013191"/>
    </source>
</evidence>
<dbReference type="Pfam" id="PF02801">
    <property type="entry name" value="Ketoacyl-synt_C"/>
    <property type="match status" value="1"/>
</dbReference>
<dbReference type="PRINTS" id="PR00080">
    <property type="entry name" value="SDRFAMILY"/>
</dbReference>
<evidence type="ECO:0000256" key="8">
    <source>
        <dbReference type="RuleBase" id="RU003694"/>
    </source>
</evidence>
<comment type="similarity">
    <text evidence="2 8">Belongs to the thiolase-like superfamily. Beta-ketoacyl-ACP synthases family.</text>
</comment>
<comment type="similarity">
    <text evidence="1">Belongs to the short-chain dehydrogenases/reductases (SDR) family.</text>
</comment>
<dbReference type="GO" id="GO:0044550">
    <property type="term" value="P:secondary metabolite biosynthetic process"/>
    <property type="evidence" value="ECO:0007669"/>
    <property type="project" value="UniProtKB-ARBA"/>
</dbReference>
<dbReference type="EC" id="2.3.1.41" evidence="3"/>
<dbReference type="GO" id="GO:0005829">
    <property type="term" value="C:cytosol"/>
    <property type="evidence" value="ECO:0007669"/>
    <property type="project" value="TreeGrafter"/>
</dbReference>
<accession>A0AA38XPW0</accession>
<dbReference type="InterPro" id="IPR014031">
    <property type="entry name" value="Ketoacyl_synth_C"/>
</dbReference>
<dbReference type="InterPro" id="IPR036291">
    <property type="entry name" value="NAD(P)-bd_dom_sf"/>
</dbReference>
<dbReference type="EMBL" id="JAPDRN010000162">
    <property type="protein sequence ID" value="KAJ9617419.1"/>
    <property type="molecule type" value="Genomic_DNA"/>
</dbReference>
<dbReference type="NCBIfam" id="NF004200">
    <property type="entry name" value="PRK05653.1-5"/>
    <property type="match status" value="1"/>
</dbReference>
<dbReference type="PANTHER" id="PTHR11712">
    <property type="entry name" value="POLYKETIDE SYNTHASE-RELATED"/>
    <property type="match status" value="1"/>
</dbReference>
<protein>
    <recommendedName>
        <fullName evidence="3">beta-ketoacyl-[acyl-carrier-protein] synthase I</fullName>
        <ecNumber evidence="3">2.3.1.41</ecNumber>
    </recommendedName>
</protein>
<name>A0AA38XPW0_9EURO</name>
<dbReference type="NCBIfam" id="NF006587">
    <property type="entry name" value="PRK09116.1"/>
    <property type="match status" value="1"/>
</dbReference>
<dbReference type="InterPro" id="IPR016039">
    <property type="entry name" value="Thiolase-like"/>
</dbReference>
<dbReference type="InterPro" id="IPR000794">
    <property type="entry name" value="Beta-ketoacyl_synthase"/>
</dbReference>
<dbReference type="Pfam" id="PF00109">
    <property type="entry name" value="ketoacyl-synt"/>
    <property type="match status" value="1"/>
</dbReference>
<dbReference type="CDD" id="cd05333">
    <property type="entry name" value="BKR_SDR_c"/>
    <property type="match status" value="1"/>
</dbReference>
<sequence>MCLLDRILRWDQEGIEAELVVPEAGLFIEDGAVPAWVGIEYMAQAIAAWAGCRARTAGNPPQLGFLLGSRRYTSTRSSFPSGTRLQVQARCELLGDNGLGMFACRILAGEEEWAVANVSVVLVTGASRGIGRAIALRIARDGFDVVVHCRSRVEEAQAVADEIQALGQQARVLAFDVADRAAARAALEADVEAHGAYYGVVCNAGIARDGAFPALSEDDWDQVIHTNLDGFYNVLHPLIMPMVRRRKPGRIVTLSSVSGVAGNRGQVNYSAAKAGIIGASKALALELASRQITVNCVAPGLIETDMLNEEVVEHALKLIPAGRVGRPEEVAATVAFLLSEPAGYITRQAHLRSCRNAVRSMPEWDVYAGLNTKLAAPAQDYELPPNYNRKTTRSMGKVAIMSVRATEVALREAGLFEHPVLRSGRTGVAYGSSSGSHEATGEFGRMLHEFTTDGISATTYLKMMSHTAPVNIGVFFGLSGRVYTTSSACTSGSQGVGAGYEAIRSGKQTVMVAGGAEQLDATAAAVFDTLFATSTRNDAPHTTPRPFDAGRDGLVLGEGACTLILEDLEHAQARGATILAEIVGYGTNSDGQHVTQPSADTMAQAMRLALEDAGLQPAQIDYVNAHGTATDHGDIAETQATAQVFGSRVPISSLKSYVGHMLGGCGAFEAWMSIEMMRAGWFAPTLNLVEVDPRCGQLDFITGQGRELQAEYVMSNNFAFGGINTSLVFRRWSA</sequence>
<dbReference type="SMART" id="SM00825">
    <property type="entry name" value="PKS_KS"/>
    <property type="match status" value="1"/>
</dbReference>
<dbReference type="NCBIfam" id="TIGR01831">
    <property type="entry name" value="fabG_rel"/>
    <property type="match status" value="1"/>
</dbReference>
<dbReference type="InterPro" id="IPR011285">
    <property type="entry name" value="FabG-rel"/>
</dbReference>
<dbReference type="SUPFAM" id="SSF53901">
    <property type="entry name" value="Thiolase-like"/>
    <property type="match status" value="2"/>
</dbReference>
<dbReference type="InterPro" id="IPR002347">
    <property type="entry name" value="SDR_fam"/>
</dbReference>
<keyword evidence="7" id="KW-0560">Oxidoreductase</keyword>